<dbReference type="GO" id="GO:0005829">
    <property type="term" value="C:cytosol"/>
    <property type="evidence" value="ECO:0007669"/>
    <property type="project" value="TreeGrafter"/>
</dbReference>
<dbReference type="InterPro" id="IPR001789">
    <property type="entry name" value="Sig_transdc_resp-reg_receiver"/>
</dbReference>
<dbReference type="InterPro" id="IPR039420">
    <property type="entry name" value="WalR-like"/>
</dbReference>
<dbReference type="InterPro" id="IPR011006">
    <property type="entry name" value="CheY-like_superfamily"/>
</dbReference>
<dbReference type="SUPFAM" id="SSF52172">
    <property type="entry name" value="CheY-like"/>
    <property type="match status" value="1"/>
</dbReference>
<feature type="domain" description="Response regulatory" evidence="8">
    <location>
        <begin position="3"/>
        <end position="119"/>
    </location>
</feature>
<protein>
    <submittedName>
        <fullName evidence="9">DNA-binding response regulator</fullName>
    </submittedName>
</protein>
<dbReference type="GO" id="GO:0006355">
    <property type="term" value="P:regulation of DNA-templated transcription"/>
    <property type="evidence" value="ECO:0007669"/>
    <property type="project" value="InterPro"/>
</dbReference>
<dbReference type="Gene3D" id="3.40.50.2300">
    <property type="match status" value="1"/>
</dbReference>
<dbReference type="PRINTS" id="PR00038">
    <property type="entry name" value="HTHLUXR"/>
</dbReference>
<dbReference type="Proteomes" id="UP000264779">
    <property type="component" value="Unassembled WGS sequence"/>
</dbReference>
<dbReference type="PROSITE" id="PS50043">
    <property type="entry name" value="HTH_LUXR_2"/>
    <property type="match status" value="1"/>
</dbReference>
<evidence type="ECO:0000259" key="7">
    <source>
        <dbReference type="PROSITE" id="PS50043"/>
    </source>
</evidence>
<evidence type="ECO:0000313" key="10">
    <source>
        <dbReference type="Proteomes" id="UP000264779"/>
    </source>
</evidence>
<keyword evidence="1 6" id="KW-0597">Phosphoprotein</keyword>
<evidence type="ECO:0000256" key="3">
    <source>
        <dbReference type="ARBA" id="ARBA00023015"/>
    </source>
</evidence>
<dbReference type="Pfam" id="PF00072">
    <property type="entry name" value="Response_reg"/>
    <property type="match status" value="1"/>
</dbReference>
<evidence type="ECO:0000256" key="4">
    <source>
        <dbReference type="ARBA" id="ARBA00023125"/>
    </source>
</evidence>
<feature type="modified residue" description="4-aspartylphosphate" evidence="6">
    <location>
        <position position="52"/>
    </location>
</feature>
<evidence type="ECO:0000313" key="9">
    <source>
        <dbReference type="EMBL" id="HBU49689.1"/>
    </source>
</evidence>
<dbReference type="FunFam" id="1.10.10.10:FF:000153">
    <property type="entry name" value="LuxR family transcriptional regulator"/>
    <property type="match status" value="1"/>
</dbReference>
<evidence type="ECO:0000256" key="2">
    <source>
        <dbReference type="ARBA" id="ARBA00023012"/>
    </source>
</evidence>
<keyword evidence="4 9" id="KW-0238">DNA-binding</keyword>
<evidence type="ECO:0000256" key="5">
    <source>
        <dbReference type="ARBA" id="ARBA00023163"/>
    </source>
</evidence>
<dbReference type="GO" id="GO:0032993">
    <property type="term" value="C:protein-DNA complex"/>
    <property type="evidence" value="ECO:0007669"/>
    <property type="project" value="TreeGrafter"/>
</dbReference>
<dbReference type="AlphaFoldDB" id="A0A358DTT9"/>
<keyword evidence="5" id="KW-0804">Transcription</keyword>
<evidence type="ECO:0000256" key="6">
    <source>
        <dbReference type="PROSITE-ProRule" id="PRU00169"/>
    </source>
</evidence>
<name>A0A358DTT9_9ALTE</name>
<dbReference type="Pfam" id="PF00196">
    <property type="entry name" value="GerE"/>
    <property type="match status" value="1"/>
</dbReference>
<dbReference type="GO" id="GO:0000156">
    <property type="term" value="F:phosphorelay response regulator activity"/>
    <property type="evidence" value="ECO:0007669"/>
    <property type="project" value="TreeGrafter"/>
</dbReference>
<dbReference type="SMART" id="SM00448">
    <property type="entry name" value="REC"/>
    <property type="match status" value="1"/>
</dbReference>
<dbReference type="PANTHER" id="PTHR48111:SF1">
    <property type="entry name" value="TWO-COMPONENT RESPONSE REGULATOR ORR33"/>
    <property type="match status" value="1"/>
</dbReference>
<dbReference type="InterPro" id="IPR036388">
    <property type="entry name" value="WH-like_DNA-bd_sf"/>
</dbReference>
<dbReference type="InterPro" id="IPR000792">
    <property type="entry name" value="Tscrpt_reg_LuxR_C"/>
</dbReference>
<dbReference type="GO" id="GO:0000976">
    <property type="term" value="F:transcription cis-regulatory region binding"/>
    <property type="evidence" value="ECO:0007669"/>
    <property type="project" value="TreeGrafter"/>
</dbReference>
<gene>
    <name evidence="9" type="ORF">DEB45_00400</name>
</gene>
<dbReference type="Gene3D" id="1.10.10.10">
    <property type="entry name" value="Winged helix-like DNA-binding domain superfamily/Winged helix DNA-binding domain"/>
    <property type="match status" value="1"/>
</dbReference>
<reference evidence="9 10" key="1">
    <citation type="journal article" date="2018" name="Nat. Biotechnol.">
        <title>A standardized bacterial taxonomy based on genome phylogeny substantially revises the tree of life.</title>
        <authorList>
            <person name="Parks D.H."/>
            <person name="Chuvochina M."/>
            <person name="Waite D.W."/>
            <person name="Rinke C."/>
            <person name="Skarshewski A."/>
            <person name="Chaumeil P.A."/>
            <person name="Hugenholtz P."/>
        </authorList>
    </citation>
    <scope>NUCLEOTIDE SEQUENCE [LARGE SCALE GENOMIC DNA]</scope>
    <source>
        <strain evidence="9">UBA11621</strain>
    </source>
</reference>
<dbReference type="EMBL" id="DONK01000004">
    <property type="protein sequence ID" value="HBU49689.1"/>
    <property type="molecule type" value="Genomic_DNA"/>
</dbReference>
<dbReference type="SUPFAM" id="SSF46894">
    <property type="entry name" value="C-terminal effector domain of the bipartite response regulators"/>
    <property type="match status" value="1"/>
</dbReference>
<dbReference type="InterPro" id="IPR016032">
    <property type="entry name" value="Sig_transdc_resp-reg_C-effctor"/>
</dbReference>
<feature type="domain" description="HTH luxR-type" evidence="7">
    <location>
        <begin position="229"/>
        <end position="294"/>
    </location>
</feature>
<evidence type="ECO:0000256" key="1">
    <source>
        <dbReference type="ARBA" id="ARBA00022553"/>
    </source>
</evidence>
<dbReference type="SMART" id="SM00421">
    <property type="entry name" value="HTH_LUXR"/>
    <property type="match status" value="1"/>
</dbReference>
<dbReference type="PANTHER" id="PTHR48111">
    <property type="entry name" value="REGULATOR OF RPOS"/>
    <property type="match status" value="1"/>
</dbReference>
<proteinExistence type="predicted"/>
<organism evidence="9 10">
    <name type="scientific">Alteromonas australica</name>
    <dbReference type="NCBI Taxonomy" id="589873"/>
    <lineage>
        <taxon>Bacteria</taxon>
        <taxon>Pseudomonadati</taxon>
        <taxon>Pseudomonadota</taxon>
        <taxon>Gammaproteobacteria</taxon>
        <taxon>Alteromonadales</taxon>
        <taxon>Alteromonadaceae</taxon>
        <taxon>Alteromonas/Salinimonas group</taxon>
        <taxon>Alteromonas</taxon>
    </lineage>
</organism>
<dbReference type="CDD" id="cd19920">
    <property type="entry name" value="REC_PA4781-like"/>
    <property type="match status" value="1"/>
</dbReference>
<comment type="caution">
    <text evidence="9">The sequence shown here is derived from an EMBL/GenBank/DDBJ whole genome shotgun (WGS) entry which is preliminary data.</text>
</comment>
<accession>A0A358DTT9</accession>
<sequence length="297" mass="32506">MYTVLVVDDSPDSLSLINDILEKEGISTLVALEGGQAITIAEQIKPDIILLDAMMPKIDGFETCMRLKQNRELQHIPVIFMTGLTDSKSTLKGLNAGGVDYIVKPVNPDELVARIKIHANNAQITSSAQQALDSMGQNLFAVNQAGELLWATPQTHDFLSNIPLADDWFHESLIPAVKHILSHDELKTVTQNVAYEGGGCELAFVSQRENGDSTFRVNHAVEVMSGEEKLKTTLNLTGRESEVLYWLSNGKTNKEIAHILDIGPRTVNKHLEQVFAKLGVENRTTAAGIAIRALAVT</sequence>
<evidence type="ECO:0000259" key="8">
    <source>
        <dbReference type="PROSITE" id="PS50110"/>
    </source>
</evidence>
<dbReference type="PROSITE" id="PS50110">
    <property type="entry name" value="RESPONSE_REGULATORY"/>
    <property type="match status" value="1"/>
</dbReference>
<keyword evidence="3" id="KW-0805">Transcription regulation</keyword>
<keyword evidence="2" id="KW-0902">Two-component regulatory system</keyword>
<dbReference type="CDD" id="cd06170">
    <property type="entry name" value="LuxR_C_like"/>
    <property type="match status" value="1"/>
</dbReference>